<proteinExistence type="predicted"/>
<dbReference type="AlphaFoldDB" id="A0A0F6AWL8"/>
<keyword evidence="1" id="KW-0472">Membrane</keyword>
<evidence type="ECO:0000256" key="1">
    <source>
        <dbReference type="SAM" id="Phobius"/>
    </source>
</evidence>
<accession>A0A0F6AWL8</accession>
<keyword evidence="1" id="KW-1133">Transmembrane helix</keyword>
<reference evidence="2 3" key="1">
    <citation type="journal article" date="2010" name="J. Bacteriol.">
        <title>Short-term signatures of evolutionary change in the Salmonella enterica serovar typhimurium 14028 genome.</title>
        <authorList>
            <person name="Jarvik T."/>
            <person name="Smillie C."/>
            <person name="Groisman E.A."/>
            <person name="Ochman H."/>
        </authorList>
    </citation>
    <scope>NUCLEOTIDE SEQUENCE [LARGE SCALE GENOMIC DNA]</scope>
    <source>
        <strain evidence="3">14028s / SGSC 2262</strain>
    </source>
</reference>
<feature type="transmembrane region" description="Helical" evidence="1">
    <location>
        <begin position="40"/>
        <end position="64"/>
    </location>
</feature>
<dbReference type="EMBL" id="CP001363">
    <property type="protein sequence ID" value="ACY86639.1"/>
    <property type="molecule type" value="Genomic_DNA"/>
</dbReference>
<gene>
    <name evidence="2" type="ordered locus">STM14_0102</name>
</gene>
<sequence>MVSDLRLLSSPTFPHRIALFRKRLRPFESVFRRQDGASSWLALIQFFLISRSIIFTISLANLSLHFVIKNRSSQANHDPHYLCASVSASFSCE</sequence>
<organism evidence="2 3">
    <name type="scientific">Salmonella typhimurium (strain 14028s / SGSC 2262)</name>
    <dbReference type="NCBI Taxonomy" id="588858"/>
    <lineage>
        <taxon>Bacteria</taxon>
        <taxon>Pseudomonadati</taxon>
        <taxon>Pseudomonadota</taxon>
        <taxon>Gammaproteobacteria</taxon>
        <taxon>Enterobacterales</taxon>
        <taxon>Enterobacteriaceae</taxon>
        <taxon>Salmonella</taxon>
    </lineage>
</organism>
<dbReference type="HOGENOM" id="CLU_2397879_0_0_6"/>
<name>A0A0F6AWL8_SALT1</name>
<evidence type="ECO:0000313" key="2">
    <source>
        <dbReference type="EMBL" id="ACY86639.1"/>
    </source>
</evidence>
<protein>
    <submittedName>
        <fullName evidence="2">Uncharacterized protein</fullName>
    </submittedName>
</protein>
<keyword evidence="1" id="KW-0812">Transmembrane</keyword>
<evidence type="ECO:0000313" key="3">
    <source>
        <dbReference type="Proteomes" id="UP000002695"/>
    </source>
</evidence>
<keyword evidence="3" id="KW-1185">Reference proteome</keyword>
<dbReference type="KEGG" id="seo:STM14_0102"/>
<dbReference type="Proteomes" id="UP000002695">
    <property type="component" value="Chromosome"/>
</dbReference>